<organism evidence="1 2">
    <name type="scientific">Streptomyces rubrogriseus</name>
    <dbReference type="NCBI Taxonomy" id="194673"/>
    <lineage>
        <taxon>Bacteria</taxon>
        <taxon>Bacillati</taxon>
        <taxon>Actinomycetota</taxon>
        <taxon>Actinomycetes</taxon>
        <taxon>Kitasatosporales</taxon>
        <taxon>Streptomycetaceae</taxon>
        <taxon>Streptomyces</taxon>
        <taxon>Streptomyces violaceoruber group</taxon>
    </lineage>
</organism>
<evidence type="ECO:0000313" key="2">
    <source>
        <dbReference type="Proteomes" id="UP001301132"/>
    </source>
</evidence>
<name>A0ABT4NTK9_9ACTN</name>
<accession>A0ABT4NTK9</accession>
<dbReference type="RefSeq" id="WP_258876816.1">
    <property type="nucleotide sequence ID" value="NZ_JAPWHU010000001.1"/>
</dbReference>
<evidence type="ECO:0000313" key="1">
    <source>
        <dbReference type="EMBL" id="MCZ4632454.1"/>
    </source>
</evidence>
<gene>
    <name evidence="1" type="ORF">O3S69_00050</name>
</gene>
<protein>
    <submittedName>
        <fullName evidence="1">Uncharacterized protein</fullName>
    </submittedName>
</protein>
<sequence length="43" mass="4226">MAIASAGVGTTATITAATVAASPVVSHPVKERHLAACGIFSFI</sequence>
<keyword evidence="2" id="KW-1185">Reference proteome</keyword>
<proteinExistence type="predicted"/>
<dbReference type="EMBL" id="JAPWHU010000001">
    <property type="protein sequence ID" value="MCZ4632454.1"/>
    <property type="molecule type" value="Genomic_DNA"/>
</dbReference>
<dbReference type="GeneID" id="91384559"/>
<dbReference type="Proteomes" id="UP001301132">
    <property type="component" value="Unassembled WGS sequence"/>
</dbReference>
<reference evidence="1 2" key="1">
    <citation type="submission" date="2022-12" db="EMBL/GenBank/DDBJ databases">
        <authorList>
            <person name="Abashina T."/>
            <person name="Solyanikova I."/>
            <person name="Delegan Y."/>
        </authorList>
    </citation>
    <scope>NUCLEOTIDE SEQUENCE [LARGE SCALE GENOMIC DNA]</scope>
    <source>
        <strain evidence="1 2">IPS92ro</strain>
    </source>
</reference>
<comment type="caution">
    <text evidence="1">The sequence shown here is derived from an EMBL/GenBank/DDBJ whole genome shotgun (WGS) entry which is preliminary data.</text>
</comment>